<accession>A0ABN1L8H3</accession>
<keyword evidence="2" id="KW-1185">Reference proteome</keyword>
<evidence type="ECO:0000313" key="1">
    <source>
        <dbReference type="EMBL" id="GAA0818502.1"/>
    </source>
</evidence>
<sequence length="66" mass="7768">MQPIEAPAPNNRTNLPFNNAFFICGFNFHSLLNKYTRKFDRVITAYYRDFSVMSVPYSYLIDINIP</sequence>
<organism evidence="1 2">
    <name type="scientific">Colwellia asteriadis</name>
    <dbReference type="NCBI Taxonomy" id="517723"/>
    <lineage>
        <taxon>Bacteria</taxon>
        <taxon>Pseudomonadati</taxon>
        <taxon>Pseudomonadota</taxon>
        <taxon>Gammaproteobacteria</taxon>
        <taxon>Alteromonadales</taxon>
        <taxon>Colwelliaceae</taxon>
        <taxon>Colwellia</taxon>
    </lineage>
</organism>
<gene>
    <name evidence="1" type="ORF">GCM10009111_21270</name>
</gene>
<dbReference type="Proteomes" id="UP001500021">
    <property type="component" value="Unassembled WGS sequence"/>
</dbReference>
<dbReference type="EMBL" id="BAAAFA010000007">
    <property type="protein sequence ID" value="GAA0818502.1"/>
    <property type="molecule type" value="Genomic_DNA"/>
</dbReference>
<name>A0ABN1L8H3_9GAMM</name>
<reference evidence="1 2" key="1">
    <citation type="journal article" date="2019" name="Int. J. Syst. Evol. Microbiol.">
        <title>The Global Catalogue of Microorganisms (GCM) 10K type strain sequencing project: providing services to taxonomists for standard genome sequencing and annotation.</title>
        <authorList>
            <consortium name="The Broad Institute Genomics Platform"/>
            <consortium name="The Broad Institute Genome Sequencing Center for Infectious Disease"/>
            <person name="Wu L."/>
            <person name="Ma J."/>
        </authorList>
    </citation>
    <scope>NUCLEOTIDE SEQUENCE [LARGE SCALE GENOMIC DNA]</scope>
    <source>
        <strain evidence="1 2">JCM 15608</strain>
    </source>
</reference>
<proteinExistence type="predicted"/>
<evidence type="ECO:0000313" key="2">
    <source>
        <dbReference type="Proteomes" id="UP001500021"/>
    </source>
</evidence>
<comment type="caution">
    <text evidence="1">The sequence shown here is derived from an EMBL/GenBank/DDBJ whole genome shotgun (WGS) entry which is preliminary data.</text>
</comment>
<protein>
    <submittedName>
        <fullName evidence="1">Uncharacterized protein</fullName>
    </submittedName>
</protein>